<dbReference type="InterPro" id="IPR038324">
    <property type="entry name" value="Rpb4/RPC9_sf"/>
</dbReference>
<dbReference type="Proteomes" id="UP000740883">
    <property type="component" value="Unassembled WGS sequence"/>
</dbReference>
<dbReference type="InterPro" id="IPR045222">
    <property type="entry name" value="Rpb4-like"/>
</dbReference>
<dbReference type="Pfam" id="PF03874">
    <property type="entry name" value="RNA_pol_Rpb4"/>
    <property type="match status" value="1"/>
</dbReference>
<dbReference type="EMBL" id="SBJO01000054">
    <property type="protein sequence ID" value="KAF9763784.1"/>
    <property type="molecule type" value="Genomic_DNA"/>
</dbReference>
<keyword evidence="5" id="KW-0240">DNA-directed RNA polymerase</keyword>
<dbReference type="SMART" id="SM00657">
    <property type="entry name" value="RPOL4c"/>
    <property type="match status" value="1"/>
</dbReference>
<keyword evidence="6" id="KW-1185">Reference proteome</keyword>
<evidence type="ECO:0000256" key="3">
    <source>
        <dbReference type="ARBA" id="ARBA00025724"/>
    </source>
</evidence>
<name>A0A9P6H084_9MICR</name>
<comment type="similarity">
    <text evidence="3">Belongs to the eukaryotic RPB4 RNA polymerase subunit family.</text>
</comment>
<protein>
    <submittedName>
        <fullName evidence="5">DNA-directed RNA polymerase II subunit rpb4</fullName>
    </submittedName>
</protein>
<evidence type="ECO:0000256" key="2">
    <source>
        <dbReference type="ARBA" id="ARBA00023242"/>
    </source>
</evidence>
<accession>A0A9P6H084</accession>
<comment type="caution">
    <text evidence="5">The sequence shown here is derived from an EMBL/GenBank/DDBJ whole genome shotgun (WGS) entry which is preliminary data.</text>
</comment>
<dbReference type="InterPro" id="IPR010997">
    <property type="entry name" value="HRDC-like_sf"/>
</dbReference>
<dbReference type="InterPro" id="IPR006590">
    <property type="entry name" value="RNA_pol_Rpb4/RPC9_core"/>
</dbReference>
<keyword evidence="2" id="KW-0539">Nucleus</keyword>
<dbReference type="InterPro" id="IPR005574">
    <property type="entry name" value="Rpb4/RPC9"/>
</dbReference>
<dbReference type="AlphaFoldDB" id="A0A9P6H084"/>
<gene>
    <name evidence="5" type="primary">polr2d</name>
    <name evidence="5" type="ORF">NGRA_1049</name>
</gene>
<dbReference type="SUPFAM" id="SSF47819">
    <property type="entry name" value="HRDC-like"/>
    <property type="match status" value="1"/>
</dbReference>
<evidence type="ECO:0000259" key="4">
    <source>
        <dbReference type="SMART" id="SM00657"/>
    </source>
</evidence>
<keyword evidence="5" id="KW-0804">Transcription</keyword>
<organism evidence="5 6">
    <name type="scientific">Nosema granulosis</name>
    <dbReference type="NCBI Taxonomy" id="83296"/>
    <lineage>
        <taxon>Eukaryota</taxon>
        <taxon>Fungi</taxon>
        <taxon>Fungi incertae sedis</taxon>
        <taxon>Microsporidia</taxon>
        <taxon>Nosematidae</taxon>
        <taxon>Nosema</taxon>
    </lineage>
</organism>
<sequence length="119" mass="13521">MNEVEELDLKDIHPVTLPEVKYLLESIKQRATLDNRSSSYKIYKQTLLYIEKFSRISEKSIADDFRSSLFGLGCTEFEISVIGSLFPQSTEEAKVLIPSLSNKDNNTVGKIVDLVLKYS</sequence>
<dbReference type="PANTHER" id="PTHR21297">
    <property type="entry name" value="DNA-DIRECTED RNA POLYMERASE II"/>
    <property type="match status" value="1"/>
</dbReference>
<comment type="subcellular location">
    <subcellularLocation>
        <location evidence="1">Nucleus</location>
    </subcellularLocation>
</comment>
<proteinExistence type="inferred from homology"/>
<feature type="domain" description="RNA polymerase Rpb4/RPC9 core" evidence="4">
    <location>
        <begin position="7"/>
        <end position="119"/>
    </location>
</feature>
<dbReference type="GO" id="GO:0000428">
    <property type="term" value="C:DNA-directed RNA polymerase complex"/>
    <property type="evidence" value="ECO:0007669"/>
    <property type="project" value="UniProtKB-KW"/>
</dbReference>
<dbReference type="Gene3D" id="1.20.1250.40">
    <property type="match status" value="1"/>
</dbReference>
<dbReference type="GO" id="GO:0000166">
    <property type="term" value="F:nucleotide binding"/>
    <property type="evidence" value="ECO:0007669"/>
    <property type="project" value="InterPro"/>
</dbReference>
<dbReference type="GO" id="GO:0005634">
    <property type="term" value="C:nucleus"/>
    <property type="evidence" value="ECO:0007669"/>
    <property type="project" value="UniProtKB-SubCell"/>
</dbReference>
<dbReference type="GO" id="GO:0006352">
    <property type="term" value="P:DNA-templated transcription initiation"/>
    <property type="evidence" value="ECO:0007669"/>
    <property type="project" value="InterPro"/>
</dbReference>
<dbReference type="OrthoDB" id="2186918at2759"/>
<evidence type="ECO:0000313" key="6">
    <source>
        <dbReference type="Proteomes" id="UP000740883"/>
    </source>
</evidence>
<evidence type="ECO:0000313" key="5">
    <source>
        <dbReference type="EMBL" id="KAF9763784.1"/>
    </source>
</evidence>
<evidence type="ECO:0000256" key="1">
    <source>
        <dbReference type="ARBA" id="ARBA00004123"/>
    </source>
</evidence>
<reference evidence="5 6" key="1">
    <citation type="journal article" date="2020" name="Genome Biol. Evol.">
        <title>Comparative genomics of strictly vertically transmitted, feminizing microsporidia endosymbionts of amphipod crustaceans.</title>
        <authorList>
            <person name="Cormier A."/>
            <person name="Chebbi M.A."/>
            <person name="Giraud I."/>
            <person name="Wattier R."/>
            <person name="Teixeira M."/>
            <person name="Gilbert C."/>
            <person name="Rigaud T."/>
            <person name="Cordaux R."/>
        </authorList>
    </citation>
    <scope>NUCLEOTIDE SEQUENCE [LARGE SCALE GENOMIC DNA]</scope>
    <source>
        <strain evidence="5 6">Ou3-Ou53</strain>
    </source>
</reference>